<dbReference type="GO" id="GO:0016075">
    <property type="term" value="P:rRNA catabolic process"/>
    <property type="evidence" value="ECO:0007669"/>
    <property type="project" value="TreeGrafter"/>
</dbReference>
<keyword evidence="2" id="KW-0540">Nuclease</keyword>
<dbReference type="GO" id="GO:0003723">
    <property type="term" value="F:RNA binding"/>
    <property type="evidence" value="ECO:0007669"/>
    <property type="project" value="TreeGrafter"/>
</dbReference>
<evidence type="ECO:0000313" key="2">
    <source>
        <dbReference type="EMBL" id="HIA98345.1"/>
    </source>
</evidence>
<feature type="domain" description="Exoribonuclease phosphorolytic" evidence="1">
    <location>
        <begin position="13"/>
        <end position="77"/>
    </location>
</feature>
<dbReference type="SUPFAM" id="SSF55666">
    <property type="entry name" value="Ribonuclease PH domain 2-like"/>
    <property type="match status" value="1"/>
</dbReference>
<dbReference type="GO" id="GO:0010467">
    <property type="term" value="P:gene expression"/>
    <property type="evidence" value="ECO:0007669"/>
    <property type="project" value="UniProtKB-ARBA"/>
</dbReference>
<dbReference type="GO" id="GO:0000177">
    <property type="term" value="C:cytoplasmic exosome (RNase complex)"/>
    <property type="evidence" value="ECO:0007669"/>
    <property type="project" value="TreeGrafter"/>
</dbReference>
<dbReference type="GO" id="GO:0004527">
    <property type="term" value="F:exonuclease activity"/>
    <property type="evidence" value="ECO:0007669"/>
    <property type="project" value="UniProtKB-KW"/>
</dbReference>
<dbReference type="InterPro" id="IPR050080">
    <property type="entry name" value="RNase_PH"/>
</dbReference>
<accession>A0A7J4D0C1</accession>
<evidence type="ECO:0000313" key="3">
    <source>
        <dbReference type="Proteomes" id="UP000589132"/>
    </source>
</evidence>
<keyword evidence="2" id="KW-0269">Exonuclease</keyword>
<protein>
    <submittedName>
        <fullName evidence="2">Exosome complex exonuclease Rrp41</fullName>
    </submittedName>
</protein>
<dbReference type="PANTHER" id="PTHR11953:SF0">
    <property type="entry name" value="EXOSOME COMPLEX COMPONENT RRP41"/>
    <property type="match status" value="1"/>
</dbReference>
<dbReference type="InterPro" id="IPR036345">
    <property type="entry name" value="ExoRNase_PH_dom2_sf"/>
</dbReference>
<dbReference type="InterPro" id="IPR015847">
    <property type="entry name" value="ExoRNase_PH_dom2"/>
</dbReference>
<dbReference type="EMBL" id="DTTC01000253">
    <property type="protein sequence ID" value="HIA98345.1"/>
    <property type="molecule type" value="Genomic_DNA"/>
</dbReference>
<dbReference type="Pfam" id="PF03725">
    <property type="entry name" value="RNase_PH_C"/>
    <property type="match status" value="1"/>
</dbReference>
<proteinExistence type="predicted"/>
<comment type="caution">
    <text evidence="2">The sequence shown here is derived from an EMBL/GenBank/DDBJ whole genome shotgun (WGS) entry which is preliminary data.</text>
</comment>
<dbReference type="Gene3D" id="3.30.230.70">
    <property type="entry name" value="GHMP Kinase, N-terminal domain"/>
    <property type="match status" value="1"/>
</dbReference>
<sequence>SVALADAGIPMRDMIPSCASGKVNDVVVLDLNKEEDNYGQADLPLAIIPSTGEIVLLQLDGHLTPDEFEQALDLATSGCMDLYKKMRLALENRYGGSA</sequence>
<dbReference type="InterPro" id="IPR027408">
    <property type="entry name" value="PNPase/RNase_PH_dom_sf"/>
</dbReference>
<reference evidence="3" key="1">
    <citation type="journal article" date="2019" name="bioRxiv">
        <title>Genome diversification in globally distributed novel marine Proteobacteria is linked to environmental adaptation.</title>
        <authorList>
            <person name="Zhou Z."/>
            <person name="Tran P.Q."/>
            <person name="Kieft K."/>
            <person name="Anantharaman K."/>
        </authorList>
    </citation>
    <scope>NUCLEOTIDE SEQUENCE [LARGE SCALE GENOMIC DNA]</scope>
</reference>
<name>A0A7J4D0C1_9ARCH</name>
<dbReference type="PANTHER" id="PTHR11953">
    <property type="entry name" value="EXOSOME COMPLEX COMPONENT"/>
    <property type="match status" value="1"/>
</dbReference>
<dbReference type="Proteomes" id="UP000589132">
    <property type="component" value="Unassembled WGS sequence"/>
</dbReference>
<keyword evidence="2" id="KW-0378">Hydrolase</keyword>
<feature type="non-terminal residue" evidence="2">
    <location>
        <position position="1"/>
    </location>
</feature>
<dbReference type="AlphaFoldDB" id="A0A7J4D0C1"/>
<gene>
    <name evidence="2" type="ORF">EYO15_04115</name>
</gene>
<evidence type="ECO:0000259" key="1">
    <source>
        <dbReference type="Pfam" id="PF03725"/>
    </source>
</evidence>
<organism evidence="2 3">
    <name type="scientific">Marine Group III euryarchaeote</name>
    <dbReference type="NCBI Taxonomy" id="2173149"/>
    <lineage>
        <taxon>Archaea</taxon>
        <taxon>Methanobacteriati</taxon>
        <taxon>Thermoplasmatota</taxon>
        <taxon>Thermoplasmata</taxon>
        <taxon>Candidatus Thermoprofundales</taxon>
    </lineage>
</organism>